<dbReference type="Proteomes" id="UP000188268">
    <property type="component" value="Unassembled WGS sequence"/>
</dbReference>
<evidence type="ECO:0000313" key="7">
    <source>
        <dbReference type="Proteomes" id="UP000188268"/>
    </source>
</evidence>
<keyword evidence="7" id="KW-1185">Reference proteome</keyword>
<dbReference type="CDD" id="cd03784">
    <property type="entry name" value="GT1_Gtf-like"/>
    <property type="match status" value="1"/>
</dbReference>
<evidence type="ECO:0000256" key="2">
    <source>
        <dbReference type="ARBA" id="ARBA00022676"/>
    </source>
</evidence>
<keyword evidence="2 4" id="KW-0328">Glycosyltransferase</keyword>
<dbReference type="PANTHER" id="PTHR48048:SF20">
    <property type="entry name" value="GLYCOSYLTRANSFERASE"/>
    <property type="match status" value="1"/>
</dbReference>
<evidence type="ECO:0000256" key="5">
    <source>
        <dbReference type="RuleBase" id="RU362057"/>
    </source>
</evidence>
<comment type="caution">
    <text evidence="6">The sequence shown here is derived from an EMBL/GenBank/DDBJ whole genome shotgun (WGS) entry which is preliminary data.</text>
</comment>
<dbReference type="FunFam" id="3.40.50.2000:FF:000020">
    <property type="entry name" value="Glycosyltransferase"/>
    <property type="match status" value="1"/>
</dbReference>
<evidence type="ECO:0000256" key="3">
    <source>
        <dbReference type="ARBA" id="ARBA00022679"/>
    </source>
</evidence>
<dbReference type="OrthoDB" id="5835829at2759"/>
<proteinExistence type="inferred from homology"/>
<protein>
    <recommendedName>
        <fullName evidence="5">Glycosyltransferase</fullName>
        <ecNumber evidence="5">2.4.1.-</ecNumber>
    </recommendedName>
</protein>
<organism evidence="6 7">
    <name type="scientific">Corchorus capsularis</name>
    <name type="common">Jute</name>
    <dbReference type="NCBI Taxonomy" id="210143"/>
    <lineage>
        <taxon>Eukaryota</taxon>
        <taxon>Viridiplantae</taxon>
        <taxon>Streptophyta</taxon>
        <taxon>Embryophyta</taxon>
        <taxon>Tracheophyta</taxon>
        <taxon>Spermatophyta</taxon>
        <taxon>Magnoliopsida</taxon>
        <taxon>eudicotyledons</taxon>
        <taxon>Gunneridae</taxon>
        <taxon>Pentapetalae</taxon>
        <taxon>rosids</taxon>
        <taxon>malvids</taxon>
        <taxon>Malvales</taxon>
        <taxon>Malvaceae</taxon>
        <taxon>Grewioideae</taxon>
        <taxon>Apeibeae</taxon>
        <taxon>Corchorus</taxon>
    </lineage>
</organism>
<dbReference type="AlphaFoldDB" id="A0A1R3JGB7"/>
<comment type="similarity">
    <text evidence="1 4">Belongs to the UDP-glycosyltransferase family.</text>
</comment>
<dbReference type="Gene3D" id="3.40.50.2000">
    <property type="entry name" value="Glycogen Phosphorylase B"/>
    <property type="match status" value="2"/>
</dbReference>
<evidence type="ECO:0000256" key="1">
    <source>
        <dbReference type="ARBA" id="ARBA00009995"/>
    </source>
</evidence>
<dbReference type="PROSITE" id="PS00375">
    <property type="entry name" value="UDPGT"/>
    <property type="match status" value="1"/>
</dbReference>
<dbReference type="FunFam" id="3.40.50.2000:FF:000095">
    <property type="entry name" value="Glycosyltransferase"/>
    <property type="match status" value="1"/>
</dbReference>
<dbReference type="SUPFAM" id="SSF53756">
    <property type="entry name" value="UDP-Glycosyltransferase/glycogen phosphorylase"/>
    <property type="match status" value="1"/>
</dbReference>
<reference evidence="6 7" key="1">
    <citation type="submission" date="2013-09" db="EMBL/GenBank/DDBJ databases">
        <title>Corchorus capsularis genome sequencing.</title>
        <authorList>
            <person name="Alam M."/>
            <person name="Haque M.S."/>
            <person name="Islam M.S."/>
            <person name="Emdad E.M."/>
            <person name="Islam M.M."/>
            <person name="Ahmed B."/>
            <person name="Halim A."/>
            <person name="Hossen Q.M.M."/>
            <person name="Hossain M.Z."/>
            <person name="Ahmed R."/>
            <person name="Khan M.M."/>
            <person name="Islam R."/>
            <person name="Rashid M.M."/>
            <person name="Khan S.A."/>
            <person name="Rahman M.S."/>
            <person name="Alam M."/>
        </authorList>
    </citation>
    <scope>NUCLEOTIDE SEQUENCE [LARGE SCALE GENOMIC DNA]</scope>
    <source>
        <strain evidence="7">cv. CVL-1</strain>
        <tissue evidence="6">Whole seedling</tissue>
    </source>
</reference>
<name>A0A1R3JGB7_COCAP</name>
<dbReference type="InterPro" id="IPR050481">
    <property type="entry name" value="UDP-glycosyltransf_plant"/>
</dbReference>
<gene>
    <name evidence="6" type="ORF">CCACVL1_06302</name>
</gene>
<dbReference type="GO" id="GO:0035251">
    <property type="term" value="F:UDP-glucosyltransferase activity"/>
    <property type="evidence" value="ECO:0007669"/>
    <property type="project" value="InterPro"/>
</dbReference>
<dbReference type="Gramene" id="OMO93878">
    <property type="protein sequence ID" value="OMO93878"/>
    <property type="gene ID" value="CCACVL1_06302"/>
</dbReference>
<evidence type="ECO:0000313" key="6">
    <source>
        <dbReference type="EMBL" id="OMO93878.1"/>
    </source>
</evidence>
<dbReference type="Pfam" id="PF00201">
    <property type="entry name" value="UDPGT"/>
    <property type="match status" value="1"/>
</dbReference>
<sequence length="480" mass="53069">MEETIVLYPSPGLGHVVSMVELGKLLLHHHGRRGNHQFPVTILLTTGFWDTPTITSYINSVSQAYPSISFRRLPSISVDNSQKCSRAAIGFQFIRLNAPNVLHSLQEISESYKISAFVIDIFCTSALSIGKDLKIPTFYFYTSGASSLAAFLQFPKLDEQTTGSFKDQPDTVFHFHGAPPLKAIHMPEPALDREEPAYHDFVVYFCSGLAKSDGIIVNTFEDLEPISIKAIADGLCLVDSPTPPTYYIGPLIVAADSQATVEHECLSWLEKQPSKSVVFLCFGSRGTFSATQIKEIANGLERSEQRFLWVVKNPPNDEKEKQTEVNSDVVDLDSLLPEGFMERTKDKGLVVKSFAPQVAVLNKDAVGGFVTHCGWNSILEAVVAGVPMIAWPLYAEQHLNRNILVQDMKMGIAVEQRDEEDGLVSGIELEKRLRELMESETGKELTKRSLEMKNKASAAWGPTGSSTTTLGNLVELWKQG</sequence>
<dbReference type="InterPro" id="IPR002213">
    <property type="entry name" value="UDP_glucos_trans"/>
</dbReference>
<dbReference type="OMA" id="NPMVEMA"/>
<dbReference type="EC" id="2.4.1.-" evidence="5"/>
<dbReference type="PANTHER" id="PTHR48048">
    <property type="entry name" value="GLYCOSYLTRANSFERASE"/>
    <property type="match status" value="1"/>
</dbReference>
<dbReference type="InterPro" id="IPR035595">
    <property type="entry name" value="UDP_glycos_trans_CS"/>
</dbReference>
<dbReference type="EMBL" id="AWWV01008018">
    <property type="protein sequence ID" value="OMO93878.1"/>
    <property type="molecule type" value="Genomic_DNA"/>
</dbReference>
<accession>A0A1R3JGB7</accession>
<keyword evidence="3 4" id="KW-0808">Transferase</keyword>
<evidence type="ECO:0000256" key="4">
    <source>
        <dbReference type="RuleBase" id="RU003718"/>
    </source>
</evidence>